<protein>
    <recommendedName>
        <fullName evidence="1">HicB-like antitoxin of toxin-antitoxin system domain-containing protein</fullName>
    </recommendedName>
</protein>
<name>A0A1G2BTV3_9BACT</name>
<feature type="domain" description="HicB-like antitoxin of toxin-antitoxin system" evidence="1">
    <location>
        <begin position="4"/>
        <end position="55"/>
    </location>
</feature>
<gene>
    <name evidence="2" type="ORF">A3H70_04620</name>
</gene>
<dbReference type="PANTHER" id="PTHR34504">
    <property type="entry name" value="ANTITOXIN HICB"/>
    <property type="match status" value="1"/>
</dbReference>
<dbReference type="EMBL" id="MHKO01000020">
    <property type="protein sequence ID" value="OGY92512.1"/>
    <property type="molecule type" value="Genomic_DNA"/>
</dbReference>
<evidence type="ECO:0000313" key="2">
    <source>
        <dbReference type="EMBL" id="OGY92512.1"/>
    </source>
</evidence>
<proteinExistence type="predicted"/>
<dbReference type="InterPro" id="IPR051404">
    <property type="entry name" value="TA_system_antitoxin"/>
</dbReference>
<evidence type="ECO:0000313" key="3">
    <source>
        <dbReference type="Proteomes" id="UP000178109"/>
    </source>
</evidence>
<dbReference type="Gene3D" id="3.30.160.250">
    <property type="match status" value="1"/>
</dbReference>
<sequence length="72" mass="8062">MPQSEGGYTVEVPDLPGCISEGDTLEEAKENIQEAIEVYIETLRDRKKSVPEPSQDRYFVLGVSARKTKVYA</sequence>
<dbReference type="Proteomes" id="UP000178109">
    <property type="component" value="Unassembled WGS sequence"/>
</dbReference>
<dbReference type="PANTHER" id="PTHR34504:SF2">
    <property type="entry name" value="UPF0150 PROTEIN SSL0259"/>
    <property type="match status" value="1"/>
</dbReference>
<dbReference type="InterPro" id="IPR035069">
    <property type="entry name" value="TTHA1013/TTHA0281-like"/>
</dbReference>
<accession>A0A1G2BTV3</accession>
<dbReference type="InterPro" id="IPR031807">
    <property type="entry name" value="HicB-like"/>
</dbReference>
<dbReference type="SUPFAM" id="SSF143100">
    <property type="entry name" value="TTHA1013/TTHA0281-like"/>
    <property type="match status" value="1"/>
</dbReference>
<evidence type="ECO:0000259" key="1">
    <source>
        <dbReference type="Pfam" id="PF15919"/>
    </source>
</evidence>
<dbReference type="AlphaFoldDB" id="A0A1G2BTV3"/>
<organism evidence="2 3">
    <name type="scientific">Candidatus Komeilibacteria bacterium RIFCSPLOWO2_02_FULL_48_11</name>
    <dbReference type="NCBI Taxonomy" id="1798553"/>
    <lineage>
        <taxon>Bacteria</taxon>
        <taxon>Candidatus Komeiliibacteriota</taxon>
    </lineage>
</organism>
<comment type="caution">
    <text evidence="2">The sequence shown here is derived from an EMBL/GenBank/DDBJ whole genome shotgun (WGS) entry which is preliminary data.</text>
</comment>
<dbReference type="Pfam" id="PF15919">
    <property type="entry name" value="HicB_lk_antitox"/>
    <property type="match status" value="1"/>
</dbReference>
<dbReference type="STRING" id="1798553.A3H70_04620"/>
<reference evidence="2 3" key="1">
    <citation type="journal article" date="2016" name="Nat. Commun.">
        <title>Thousands of microbial genomes shed light on interconnected biogeochemical processes in an aquifer system.</title>
        <authorList>
            <person name="Anantharaman K."/>
            <person name="Brown C.T."/>
            <person name="Hug L.A."/>
            <person name="Sharon I."/>
            <person name="Castelle C.J."/>
            <person name="Probst A.J."/>
            <person name="Thomas B.C."/>
            <person name="Singh A."/>
            <person name="Wilkins M.J."/>
            <person name="Karaoz U."/>
            <person name="Brodie E.L."/>
            <person name="Williams K.H."/>
            <person name="Hubbard S.S."/>
            <person name="Banfield J.F."/>
        </authorList>
    </citation>
    <scope>NUCLEOTIDE SEQUENCE [LARGE SCALE GENOMIC DNA]</scope>
</reference>